<dbReference type="OrthoDB" id="8662382at2"/>
<evidence type="ECO:0000256" key="1">
    <source>
        <dbReference type="SAM" id="MobiDB-lite"/>
    </source>
</evidence>
<evidence type="ECO:0008006" key="5">
    <source>
        <dbReference type="Google" id="ProtNLM"/>
    </source>
</evidence>
<feature type="region of interest" description="Disordered" evidence="1">
    <location>
        <begin position="27"/>
        <end position="47"/>
    </location>
</feature>
<organism evidence="3 4">
    <name type="scientific">Tepidimonas thermarum</name>
    <dbReference type="NCBI Taxonomy" id="335431"/>
    <lineage>
        <taxon>Bacteria</taxon>
        <taxon>Pseudomonadati</taxon>
        <taxon>Pseudomonadota</taxon>
        <taxon>Betaproteobacteria</taxon>
        <taxon>Burkholderiales</taxon>
        <taxon>Tepidimonas</taxon>
    </lineage>
</organism>
<protein>
    <recommendedName>
        <fullName evidence="5">Lipoprotein</fullName>
    </recommendedName>
</protein>
<gene>
    <name evidence="3" type="ORF">Tther_01046</name>
</gene>
<evidence type="ECO:0000313" key="4">
    <source>
        <dbReference type="Proteomes" id="UP000318542"/>
    </source>
</evidence>
<dbReference type="EMBL" id="VJOL01000014">
    <property type="protein sequence ID" value="TSE30342.1"/>
    <property type="molecule type" value="Genomic_DNA"/>
</dbReference>
<proteinExistence type="predicted"/>
<dbReference type="Proteomes" id="UP000318542">
    <property type="component" value="Unassembled WGS sequence"/>
</dbReference>
<feature type="signal peptide" evidence="2">
    <location>
        <begin position="1"/>
        <end position="20"/>
    </location>
</feature>
<reference evidence="3 4" key="1">
    <citation type="submission" date="2019-07" db="EMBL/GenBank/DDBJ databases">
        <title>Tepidimonas thermarum AA-1 draft genome.</title>
        <authorList>
            <person name="Da Costa M.S."/>
            <person name="Froufe H.J.C."/>
            <person name="Egas C."/>
            <person name="Albuquerque L."/>
        </authorList>
    </citation>
    <scope>NUCLEOTIDE SEQUENCE [LARGE SCALE GENOMIC DNA]</scope>
    <source>
        <strain evidence="3 4">AA-1</strain>
    </source>
</reference>
<comment type="caution">
    <text evidence="3">The sequence shown here is derived from an EMBL/GenBank/DDBJ whole genome shotgun (WGS) entry which is preliminary data.</text>
</comment>
<feature type="compositionally biased region" description="Polar residues" evidence="1">
    <location>
        <begin position="27"/>
        <end position="43"/>
    </location>
</feature>
<name>A0A554X3D2_9BURK</name>
<accession>A0A554X3D2</accession>
<evidence type="ECO:0000256" key="2">
    <source>
        <dbReference type="SAM" id="SignalP"/>
    </source>
</evidence>
<dbReference type="AlphaFoldDB" id="A0A554X3D2"/>
<dbReference type="RefSeq" id="WP_143901617.1">
    <property type="nucleotide sequence ID" value="NZ_VJOL01000014.1"/>
</dbReference>
<dbReference type="PROSITE" id="PS51257">
    <property type="entry name" value="PROKAR_LIPOPROTEIN"/>
    <property type="match status" value="1"/>
</dbReference>
<evidence type="ECO:0000313" key="3">
    <source>
        <dbReference type="EMBL" id="TSE30342.1"/>
    </source>
</evidence>
<keyword evidence="4" id="KW-1185">Reference proteome</keyword>
<keyword evidence="2" id="KW-0732">Signal</keyword>
<sequence length="83" mass="8727">MKTRSSIALVAALAATVLLAGCGERPQTATGIQSDQPPYTGSVGSAFRDAGWSGGDKTAWAQHLRARAQYGQNEYSRPVSTTQ</sequence>
<feature type="chain" id="PRO_5022238160" description="Lipoprotein" evidence="2">
    <location>
        <begin position="21"/>
        <end position="83"/>
    </location>
</feature>